<evidence type="ECO:0000256" key="1">
    <source>
        <dbReference type="SAM" id="MobiDB-lite"/>
    </source>
</evidence>
<dbReference type="Proteomes" id="UP001445076">
    <property type="component" value="Unassembled WGS sequence"/>
</dbReference>
<sequence>PFSKIVGVFRVLDEASCSCVSLSSQCPLEITQKSALKATGFSCPVQTRYCCRRKTLLDLSKSIKSNLITAAAKTRQHSTSINHNLTTILPANLLIPSNASRPTTTIPRQRQHFTKTTTQTRRDRSGWRPSTLDTLSKFTGYKGIGREINSSSQHTLVTIEGDSVSRAPLAAIAESRQGEEHPRSENVQRRPKMVACSCMTRDDCVHSWSLFTDLPEVEIRTSLECEGPDEFTCCLGRVLPSRAYNTGEEHRSRPTIPAVWRPLETAWESLISWFSG</sequence>
<protein>
    <submittedName>
        <fullName evidence="2">Uncharacterized protein</fullName>
    </submittedName>
</protein>
<name>A0AAW0Y6W0_CHEQU</name>
<dbReference type="EMBL" id="JARKIK010000014">
    <property type="protein sequence ID" value="KAK8747724.1"/>
    <property type="molecule type" value="Genomic_DNA"/>
</dbReference>
<proteinExistence type="predicted"/>
<reference evidence="2 3" key="1">
    <citation type="journal article" date="2024" name="BMC Genomics">
        <title>Genome assembly of redclaw crayfish (Cherax quadricarinatus) provides insights into its immune adaptation and hypoxia tolerance.</title>
        <authorList>
            <person name="Liu Z."/>
            <person name="Zheng J."/>
            <person name="Li H."/>
            <person name="Fang K."/>
            <person name="Wang S."/>
            <person name="He J."/>
            <person name="Zhou D."/>
            <person name="Weng S."/>
            <person name="Chi M."/>
            <person name="Gu Z."/>
            <person name="He J."/>
            <person name="Li F."/>
            <person name="Wang M."/>
        </authorList>
    </citation>
    <scope>NUCLEOTIDE SEQUENCE [LARGE SCALE GENOMIC DNA]</scope>
    <source>
        <strain evidence="2">ZL_2023a</strain>
    </source>
</reference>
<organism evidence="2 3">
    <name type="scientific">Cherax quadricarinatus</name>
    <name type="common">Australian red claw crayfish</name>
    <dbReference type="NCBI Taxonomy" id="27406"/>
    <lineage>
        <taxon>Eukaryota</taxon>
        <taxon>Metazoa</taxon>
        <taxon>Ecdysozoa</taxon>
        <taxon>Arthropoda</taxon>
        <taxon>Crustacea</taxon>
        <taxon>Multicrustacea</taxon>
        <taxon>Malacostraca</taxon>
        <taxon>Eumalacostraca</taxon>
        <taxon>Eucarida</taxon>
        <taxon>Decapoda</taxon>
        <taxon>Pleocyemata</taxon>
        <taxon>Astacidea</taxon>
        <taxon>Parastacoidea</taxon>
        <taxon>Parastacidae</taxon>
        <taxon>Cherax</taxon>
    </lineage>
</organism>
<evidence type="ECO:0000313" key="3">
    <source>
        <dbReference type="Proteomes" id="UP001445076"/>
    </source>
</evidence>
<dbReference type="AlphaFoldDB" id="A0AAW0Y6W0"/>
<comment type="caution">
    <text evidence="2">The sequence shown here is derived from an EMBL/GenBank/DDBJ whole genome shotgun (WGS) entry which is preliminary data.</text>
</comment>
<feature type="compositionally biased region" description="Polar residues" evidence="1">
    <location>
        <begin position="98"/>
        <end position="119"/>
    </location>
</feature>
<gene>
    <name evidence="2" type="ORF">OTU49_016557</name>
</gene>
<feature type="region of interest" description="Disordered" evidence="1">
    <location>
        <begin position="98"/>
        <end position="129"/>
    </location>
</feature>
<keyword evidence="3" id="KW-1185">Reference proteome</keyword>
<accession>A0AAW0Y6W0</accession>
<feature type="non-terminal residue" evidence="2">
    <location>
        <position position="1"/>
    </location>
</feature>
<evidence type="ECO:0000313" key="2">
    <source>
        <dbReference type="EMBL" id="KAK8747724.1"/>
    </source>
</evidence>